<evidence type="ECO:0000259" key="2">
    <source>
        <dbReference type="Pfam" id="PF04892"/>
    </source>
</evidence>
<protein>
    <submittedName>
        <fullName evidence="3">VanZ family protein</fullName>
    </submittedName>
</protein>
<name>A0A4Q9DUS2_9BACL</name>
<gene>
    <name evidence="3" type="ORF">EYB31_05945</name>
</gene>
<dbReference type="InterPro" id="IPR053150">
    <property type="entry name" value="Teicoplanin_resist-assoc"/>
</dbReference>
<feature type="transmembrane region" description="Helical" evidence="1">
    <location>
        <begin position="67"/>
        <end position="88"/>
    </location>
</feature>
<dbReference type="PANTHER" id="PTHR36834">
    <property type="entry name" value="MEMBRANE PROTEIN-RELATED"/>
    <property type="match status" value="1"/>
</dbReference>
<sequence length="155" mass="18364">MEANFVRLNKLLAWIVFIGYSACLLYWMFLGFHRGEQTAAELRYNLIPFRTIERYFVHFNAFQFEMWVINIVGNIGVFVPFGWLMPYIFKGCERFWKFSFIFIAAIVALELLQTFLRVGSGDVDDVILNYLGAAIGYLLYSVFRWRQDRIVRVEL</sequence>
<dbReference type="EMBL" id="SIRE01000004">
    <property type="protein sequence ID" value="TBL80764.1"/>
    <property type="molecule type" value="Genomic_DNA"/>
</dbReference>
<dbReference type="InterPro" id="IPR006976">
    <property type="entry name" value="VanZ-like"/>
</dbReference>
<feature type="transmembrane region" description="Helical" evidence="1">
    <location>
        <begin position="12"/>
        <end position="29"/>
    </location>
</feature>
<reference evidence="3 4" key="1">
    <citation type="submission" date="2019-02" db="EMBL/GenBank/DDBJ databases">
        <title>Paenibacillus sp. nov., isolated from surface-sterilized tissue of Thalictrum simplex L.</title>
        <authorList>
            <person name="Tuo L."/>
        </authorList>
    </citation>
    <scope>NUCLEOTIDE SEQUENCE [LARGE SCALE GENOMIC DNA]</scope>
    <source>
        <strain evidence="3 4">N2SHLJ1</strain>
    </source>
</reference>
<organism evidence="3 4">
    <name type="scientific">Paenibacillus thalictri</name>
    <dbReference type="NCBI Taxonomy" id="2527873"/>
    <lineage>
        <taxon>Bacteria</taxon>
        <taxon>Bacillati</taxon>
        <taxon>Bacillota</taxon>
        <taxon>Bacilli</taxon>
        <taxon>Bacillales</taxon>
        <taxon>Paenibacillaceae</taxon>
        <taxon>Paenibacillus</taxon>
    </lineage>
</organism>
<feature type="transmembrane region" description="Helical" evidence="1">
    <location>
        <begin position="95"/>
        <end position="115"/>
    </location>
</feature>
<dbReference type="PANTHER" id="PTHR36834:SF1">
    <property type="entry name" value="INTEGRAL MEMBRANE PROTEIN"/>
    <property type="match status" value="1"/>
</dbReference>
<keyword evidence="1" id="KW-1133">Transmembrane helix</keyword>
<dbReference type="AlphaFoldDB" id="A0A4Q9DUS2"/>
<evidence type="ECO:0000313" key="4">
    <source>
        <dbReference type="Proteomes" id="UP000293142"/>
    </source>
</evidence>
<feature type="transmembrane region" description="Helical" evidence="1">
    <location>
        <begin position="127"/>
        <end position="143"/>
    </location>
</feature>
<proteinExistence type="predicted"/>
<keyword evidence="1" id="KW-0812">Transmembrane</keyword>
<comment type="caution">
    <text evidence="3">The sequence shown here is derived from an EMBL/GenBank/DDBJ whole genome shotgun (WGS) entry which is preliminary data.</text>
</comment>
<dbReference type="Pfam" id="PF04892">
    <property type="entry name" value="VanZ"/>
    <property type="match status" value="1"/>
</dbReference>
<keyword evidence="1" id="KW-0472">Membrane</keyword>
<keyword evidence="4" id="KW-1185">Reference proteome</keyword>
<evidence type="ECO:0000313" key="3">
    <source>
        <dbReference type="EMBL" id="TBL80764.1"/>
    </source>
</evidence>
<dbReference type="Proteomes" id="UP000293142">
    <property type="component" value="Unassembled WGS sequence"/>
</dbReference>
<dbReference type="OrthoDB" id="4822551at2"/>
<evidence type="ECO:0000256" key="1">
    <source>
        <dbReference type="SAM" id="Phobius"/>
    </source>
</evidence>
<accession>A0A4Q9DUS2</accession>
<feature type="domain" description="VanZ-like" evidence="2">
    <location>
        <begin position="17"/>
        <end position="144"/>
    </location>
</feature>